<proteinExistence type="predicted"/>
<evidence type="ECO:0000313" key="2">
    <source>
        <dbReference type="Proteomes" id="UP000026961"/>
    </source>
</evidence>
<dbReference type="HOGENOM" id="CLU_2853385_0_0_1"/>
<dbReference type="EnsemblPlants" id="OGLUM03G28950.1">
    <property type="protein sequence ID" value="OGLUM03G28950.1"/>
    <property type="gene ID" value="OGLUM03G28950"/>
</dbReference>
<dbReference type="Gramene" id="OGLUM03G28950.1">
    <property type="protein sequence ID" value="OGLUM03G28950.1"/>
    <property type="gene ID" value="OGLUM03G28950"/>
</dbReference>
<reference evidence="1" key="2">
    <citation type="submission" date="2018-05" db="EMBL/GenBank/DDBJ databases">
        <title>OgluRS3 (Oryza glumaepatula Reference Sequence Version 3).</title>
        <authorList>
            <person name="Zhang J."/>
            <person name="Kudrna D."/>
            <person name="Lee S."/>
            <person name="Talag J."/>
            <person name="Welchert J."/>
            <person name="Wing R.A."/>
        </authorList>
    </citation>
    <scope>NUCLEOTIDE SEQUENCE [LARGE SCALE GENOMIC DNA]</scope>
</reference>
<organism evidence="1">
    <name type="scientific">Oryza glumipatula</name>
    <dbReference type="NCBI Taxonomy" id="40148"/>
    <lineage>
        <taxon>Eukaryota</taxon>
        <taxon>Viridiplantae</taxon>
        <taxon>Streptophyta</taxon>
        <taxon>Embryophyta</taxon>
        <taxon>Tracheophyta</taxon>
        <taxon>Spermatophyta</taxon>
        <taxon>Magnoliopsida</taxon>
        <taxon>Liliopsida</taxon>
        <taxon>Poales</taxon>
        <taxon>Poaceae</taxon>
        <taxon>BOP clade</taxon>
        <taxon>Oryzoideae</taxon>
        <taxon>Oryzeae</taxon>
        <taxon>Oryzinae</taxon>
        <taxon>Oryza</taxon>
    </lineage>
</organism>
<evidence type="ECO:0000313" key="1">
    <source>
        <dbReference type="EnsemblPlants" id="OGLUM03G28950.1"/>
    </source>
</evidence>
<name>A0A0D9ZBB1_9ORYZ</name>
<protein>
    <submittedName>
        <fullName evidence="1">Uncharacterized protein</fullName>
    </submittedName>
</protein>
<dbReference type="AlphaFoldDB" id="A0A0D9ZBB1"/>
<reference evidence="1" key="1">
    <citation type="submission" date="2015-04" db="UniProtKB">
        <authorList>
            <consortium name="EnsemblPlants"/>
        </authorList>
    </citation>
    <scope>IDENTIFICATION</scope>
</reference>
<sequence length="65" mass="7426">MAREAGAQGLGGNGRMISGTRSEKRWCLRGLRIGARQMHAFNTQSPLELNNSNLDWFFKFREEAR</sequence>
<keyword evidence="2" id="KW-1185">Reference proteome</keyword>
<accession>A0A0D9ZBB1</accession>
<dbReference type="Proteomes" id="UP000026961">
    <property type="component" value="Chromosome 3"/>
</dbReference>